<keyword evidence="2" id="KW-1185">Reference proteome</keyword>
<accession>A0AAE0H1J5</accession>
<evidence type="ECO:0000313" key="2">
    <source>
        <dbReference type="Proteomes" id="UP001190700"/>
    </source>
</evidence>
<sequence length="107" mass="12312">MLLCSHKYCGYLAHALQDCAHCCQRFCLRHLLDGDAANLARRKFCFTCLMLLRCEPGYSDSDLTELRTHRYGESRPAAAKLCADRTYYPVVRTEPGNRWKFSSSVRT</sequence>
<dbReference type="AlphaFoldDB" id="A0AAE0H1J5"/>
<gene>
    <name evidence="1" type="ORF">CYMTET_4355</name>
</gene>
<dbReference type="Proteomes" id="UP001190700">
    <property type="component" value="Unassembled WGS sequence"/>
</dbReference>
<reference evidence="1 2" key="1">
    <citation type="journal article" date="2015" name="Genome Biol. Evol.">
        <title>Comparative Genomics of a Bacterivorous Green Alga Reveals Evolutionary Causalities and Consequences of Phago-Mixotrophic Mode of Nutrition.</title>
        <authorList>
            <person name="Burns J.A."/>
            <person name="Paasch A."/>
            <person name="Narechania A."/>
            <person name="Kim E."/>
        </authorList>
    </citation>
    <scope>NUCLEOTIDE SEQUENCE [LARGE SCALE GENOMIC DNA]</scope>
    <source>
        <strain evidence="1 2">PLY_AMNH</strain>
    </source>
</reference>
<name>A0AAE0H1J5_9CHLO</name>
<dbReference type="EMBL" id="LGRX02000574">
    <property type="protein sequence ID" value="KAK3288161.1"/>
    <property type="molecule type" value="Genomic_DNA"/>
</dbReference>
<proteinExistence type="predicted"/>
<organism evidence="1 2">
    <name type="scientific">Cymbomonas tetramitiformis</name>
    <dbReference type="NCBI Taxonomy" id="36881"/>
    <lineage>
        <taxon>Eukaryota</taxon>
        <taxon>Viridiplantae</taxon>
        <taxon>Chlorophyta</taxon>
        <taxon>Pyramimonadophyceae</taxon>
        <taxon>Pyramimonadales</taxon>
        <taxon>Pyramimonadaceae</taxon>
        <taxon>Cymbomonas</taxon>
    </lineage>
</organism>
<protein>
    <submittedName>
        <fullName evidence="1">Uncharacterized protein</fullName>
    </submittedName>
</protein>
<comment type="caution">
    <text evidence="1">The sequence shown here is derived from an EMBL/GenBank/DDBJ whole genome shotgun (WGS) entry which is preliminary data.</text>
</comment>
<evidence type="ECO:0000313" key="1">
    <source>
        <dbReference type="EMBL" id="KAK3288161.1"/>
    </source>
</evidence>